<comment type="similarity">
    <text evidence="1">Belongs to the bacterial sugar transferase family.</text>
</comment>
<gene>
    <name evidence="3" type="ORF">A3A21_00685</name>
</gene>
<evidence type="ECO:0000313" key="4">
    <source>
        <dbReference type="Proteomes" id="UP000176996"/>
    </source>
</evidence>
<feature type="domain" description="Bacterial sugar transferase" evidence="2">
    <location>
        <begin position="2"/>
        <end position="189"/>
    </location>
</feature>
<organism evidence="3 4">
    <name type="scientific">Candidatus Jorgensenbacteria bacterium RIFCSPLOWO2_01_FULL_45_25b</name>
    <dbReference type="NCBI Taxonomy" id="1798471"/>
    <lineage>
        <taxon>Bacteria</taxon>
        <taxon>Candidatus Joergenseniibacteriota</taxon>
    </lineage>
</organism>
<dbReference type="PANTHER" id="PTHR30576">
    <property type="entry name" value="COLANIC BIOSYNTHESIS UDP-GLUCOSE LIPID CARRIER TRANSFERASE"/>
    <property type="match status" value="1"/>
</dbReference>
<accession>A0A1F6BT73</accession>
<dbReference type="Pfam" id="PF02397">
    <property type="entry name" value="Bac_transf"/>
    <property type="match status" value="1"/>
</dbReference>
<evidence type="ECO:0000259" key="2">
    <source>
        <dbReference type="Pfam" id="PF02397"/>
    </source>
</evidence>
<dbReference type="GO" id="GO:0016780">
    <property type="term" value="F:phosphotransferase activity, for other substituted phosphate groups"/>
    <property type="evidence" value="ECO:0007669"/>
    <property type="project" value="TreeGrafter"/>
</dbReference>
<reference evidence="3 4" key="1">
    <citation type="journal article" date="2016" name="Nat. Commun.">
        <title>Thousands of microbial genomes shed light on interconnected biogeochemical processes in an aquifer system.</title>
        <authorList>
            <person name="Anantharaman K."/>
            <person name="Brown C.T."/>
            <person name="Hug L.A."/>
            <person name="Sharon I."/>
            <person name="Castelle C.J."/>
            <person name="Probst A.J."/>
            <person name="Thomas B.C."/>
            <person name="Singh A."/>
            <person name="Wilkins M.J."/>
            <person name="Karaoz U."/>
            <person name="Brodie E.L."/>
            <person name="Williams K.H."/>
            <person name="Hubbard S.S."/>
            <person name="Banfield J.F."/>
        </authorList>
    </citation>
    <scope>NUCLEOTIDE SEQUENCE [LARGE SCALE GENOMIC DNA]</scope>
</reference>
<evidence type="ECO:0000313" key="3">
    <source>
        <dbReference type="EMBL" id="OGG40159.1"/>
    </source>
</evidence>
<evidence type="ECO:0000256" key="1">
    <source>
        <dbReference type="ARBA" id="ARBA00006464"/>
    </source>
</evidence>
<dbReference type="InterPro" id="IPR003362">
    <property type="entry name" value="Bact_transf"/>
</dbReference>
<proteinExistence type="inferred from homology"/>
<dbReference type="PANTHER" id="PTHR30576:SF10">
    <property type="entry name" value="SLL5057 PROTEIN"/>
    <property type="match status" value="1"/>
</dbReference>
<sequence>MKRIVDICGSVAGLVLLATLTPFIALAIILEDGFPVFIRLRRVSGGKIIRVYKFRSMVKNAEALKKDLLEKNERKDGPFFKIKDDPRITKTGRIIRRWRLDEFPQFINVLKGELSLVSPRPHEPEEMFHYPPKYHKLYLAKAGITCLSQISGVPYVPFEKELELDLHYLEKQSLWLDMKIIAKTIKILLTKHDGI</sequence>
<protein>
    <recommendedName>
        <fullName evidence="2">Bacterial sugar transferase domain-containing protein</fullName>
    </recommendedName>
</protein>
<dbReference type="EMBL" id="MFKK01000032">
    <property type="protein sequence ID" value="OGG40159.1"/>
    <property type="molecule type" value="Genomic_DNA"/>
</dbReference>
<dbReference type="Proteomes" id="UP000176996">
    <property type="component" value="Unassembled WGS sequence"/>
</dbReference>
<name>A0A1F6BT73_9BACT</name>
<dbReference type="STRING" id="1798471.A3A21_00685"/>
<dbReference type="AlphaFoldDB" id="A0A1F6BT73"/>
<comment type="caution">
    <text evidence="3">The sequence shown here is derived from an EMBL/GenBank/DDBJ whole genome shotgun (WGS) entry which is preliminary data.</text>
</comment>